<dbReference type="PANTHER" id="PTHR43667:SF1">
    <property type="entry name" value="CYCLOPROPANE-FATTY-ACYL-PHOSPHOLIPID SYNTHASE"/>
    <property type="match status" value="1"/>
</dbReference>
<evidence type="ECO:0000256" key="4">
    <source>
        <dbReference type="ARBA" id="ARBA00022691"/>
    </source>
</evidence>
<dbReference type="Gene3D" id="3.40.50.150">
    <property type="entry name" value="Vaccinia Virus protein VP39"/>
    <property type="match status" value="1"/>
</dbReference>
<dbReference type="KEGG" id="achi:CDG60_17060"/>
<dbReference type="InterPro" id="IPR029063">
    <property type="entry name" value="SAM-dependent_MTases_sf"/>
</dbReference>
<organism evidence="6 7">
    <name type="scientific">Acinetobacter chinensis</name>
    <dbReference type="NCBI Taxonomy" id="2004650"/>
    <lineage>
        <taxon>Bacteria</taxon>
        <taxon>Pseudomonadati</taxon>
        <taxon>Pseudomonadota</taxon>
        <taxon>Gammaproteobacteria</taxon>
        <taxon>Moraxellales</taxon>
        <taxon>Moraxellaceae</taxon>
        <taxon>Acinetobacter</taxon>
    </lineage>
</organism>
<gene>
    <name evidence="6" type="ORF">CDG60_17060</name>
</gene>
<evidence type="ECO:0000313" key="7">
    <source>
        <dbReference type="Proteomes" id="UP000263753"/>
    </source>
</evidence>
<dbReference type="InterPro" id="IPR050723">
    <property type="entry name" value="CFA/CMAS"/>
</dbReference>
<reference evidence="7" key="1">
    <citation type="submission" date="2018-09" db="EMBL/GenBank/DDBJ databases">
        <title>The complete genome of Acinetobacter sp. strain WCHAc010005.</title>
        <authorList>
            <person name="Hu Y."/>
            <person name="Long H."/>
            <person name="Feng Y."/>
            <person name="Zong Z."/>
        </authorList>
    </citation>
    <scope>NUCLEOTIDE SEQUENCE [LARGE SCALE GENOMIC DNA]</scope>
    <source>
        <strain evidence="7">WCHAc010005</strain>
    </source>
</reference>
<dbReference type="GO" id="GO:0008168">
    <property type="term" value="F:methyltransferase activity"/>
    <property type="evidence" value="ECO:0007669"/>
    <property type="project" value="UniProtKB-KW"/>
</dbReference>
<dbReference type="GO" id="GO:0006629">
    <property type="term" value="P:lipid metabolic process"/>
    <property type="evidence" value="ECO:0007669"/>
    <property type="project" value="UniProtKB-KW"/>
</dbReference>
<accession>A0A3B7M611</accession>
<dbReference type="Proteomes" id="UP000263753">
    <property type="component" value="Chromosome"/>
</dbReference>
<comment type="similarity">
    <text evidence="1">Belongs to the CFA/CMAS family.</text>
</comment>
<sequence>MKWLQAIQQFLPQHKYAINAVALGDNAELPWTNLGYWNDATSSYPQACRQLTDHLAQAIQLKADDRLLDLGCGQGASLQHWLEHYQIQDLEAVELQNQCVLRIKEKLPQLTAIHHQSFLNLNSVSFPRKFNAVMCIDAAYHCNLNSFLTSVTAVLNSKARIGFHCLVLSDDWQTASTIKKLQYQALLKSADVSLAYLYDQTGLAQLLQQHGYGQIVIEDLSEPVLHGFSDYIFQKIKTATELEQQNAGSRLDIFKIQMTARLCKKLYKDGLVRYVQVCAEYI</sequence>
<dbReference type="PANTHER" id="PTHR43667">
    <property type="entry name" value="CYCLOPROPANE-FATTY-ACYL-PHOSPHOLIPID SYNTHASE"/>
    <property type="match status" value="1"/>
</dbReference>
<dbReference type="GO" id="GO:0032259">
    <property type="term" value="P:methylation"/>
    <property type="evidence" value="ECO:0007669"/>
    <property type="project" value="UniProtKB-KW"/>
</dbReference>
<dbReference type="RefSeq" id="WP_087512075.1">
    <property type="nucleotide sequence ID" value="NZ_CP032134.1"/>
</dbReference>
<protein>
    <submittedName>
        <fullName evidence="6">Methyltransferase domain-containing protein</fullName>
    </submittedName>
</protein>
<evidence type="ECO:0000256" key="2">
    <source>
        <dbReference type="ARBA" id="ARBA00022603"/>
    </source>
</evidence>
<keyword evidence="4" id="KW-0949">S-adenosyl-L-methionine</keyword>
<evidence type="ECO:0000256" key="5">
    <source>
        <dbReference type="ARBA" id="ARBA00023098"/>
    </source>
</evidence>
<evidence type="ECO:0000313" key="6">
    <source>
        <dbReference type="EMBL" id="AXY58113.1"/>
    </source>
</evidence>
<keyword evidence="3 6" id="KW-0808">Transferase</keyword>
<dbReference type="Pfam" id="PF02353">
    <property type="entry name" value="CMAS"/>
    <property type="match status" value="1"/>
</dbReference>
<evidence type="ECO:0000256" key="1">
    <source>
        <dbReference type="ARBA" id="ARBA00010815"/>
    </source>
</evidence>
<name>A0A3B7M611_9GAMM</name>
<dbReference type="AlphaFoldDB" id="A0A3B7M611"/>
<proteinExistence type="inferred from homology"/>
<dbReference type="EMBL" id="CP032134">
    <property type="protein sequence ID" value="AXY58113.1"/>
    <property type="molecule type" value="Genomic_DNA"/>
</dbReference>
<keyword evidence="5" id="KW-0443">Lipid metabolism</keyword>
<dbReference type="SUPFAM" id="SSF53335">
    <property type="entry name" value="S-adenosyl-L-methionine-dependent methyltransferases"/>
    <property type="match status" value="1"/>
</dbReference>
<keyword evidence="2 6" id="KW-0489">Methyltransferase</keyword>
<evidence type="ECO:0000256" key="3">
    <source>
        <dbReference type="ARBA" id="ARBA00022679"/>
    </source>
</evidence>